<protein>
    <submittedName>
        <fullName evidence="5">GntR family transcriptional regulator</fullName>
    </submittedName>
</protein>
<dbReference type="OrthoDB" id="8960174at2"/>
<keyword evidence="3" id="KW-0804">Transcription</keyword>
<evidence type="ECO:0000313" key="5">
    <source>
        <dbReference type="EMBL" id="SAL06614.1"/>
    </source>
</evidence>
<dbReference type="Pfam" id="PF07729">
    <property type="entry name" value="FCD"/>
    <property type="match status" value="1"/>
</dbReference>
<dbReference type="Pfam" id="PF00392">
    <property type="entry name" value="GntR"/>
    <property type="match status" value="1"/>
</dbReference>
<evidence type="ECO:0000256" key="2">
    <source>
        <dbReference type="ARBA" id="ARBA00023125"/>
    </source>
</evidence>
<dbReference type="GO" id="GO:0003700">
    <property type="term" value="F:DNA-binding transcription factor activity"/>
    <property type="evidence" value="ECO:0007669"/>
    <property type="project" value="InterPro"/>
</dbReference>
<name>A0A158EIG6_9BURK</name>
<dbReference type="PRINTS" id="PR00035">
    <property type="entry name" value="HTHGNTR"/>
</dbReference>
<dbReference type="AlphaFoldDB" id="A0A158EIG6"/>
<comment type="caution">
    <text evidence="5">The sequence shown here is derived from an EMBL/GenBank/DDBJ whole genome shotgun (WGS) entry which is preliminary data.</text>
</comment>
<keyword evidence="6" id="KW-1185">Reference proteome</keyword>
<dbReference type="Gene3D" id="1.10.10.10">
    <property type="entry name" value="Winged helix-like DNA-binding domain superfamily/Winged helix DNA-binding domain"/>
    <property type="match status" value="1"/>
</dbReference>
<gene>
    <name evidence="5" type="ORF">AWB78_08152</name>
</gene>
<dbReference type="PANTHER" id="PTHR43537:SF45">
    <property type="entry name" value="GNTR FAMILY REGULATORY PROTEIN"/>
    <property type="match status" value="1"/>
</dbReference>
<evidence type="ECO:0000256" key="3">
    <source>
        <dbReference type="ARBA" id="ARBA00023163"/>
    </source>
</evidence>
<dbReference type="Gene3D" id="1.20.120.530">
    <property type="entry name" value="GntR ligand-binding domain-like"/>
    <property type="match status" value="1"/>
</dbReference>
<dbReference type="PROSITE" id="PS50949">
    <property type="entry name" value="HTH_GNTR"/>
    <property type="match status" value="1"/>
</dbReference>
<organism evidence="5 6">
    <name type="scientific">Caballeronia calidae</name>
    <dbReference type="NCBI Taxonomy" id="1777139"/>
    <lineage>
        <taxon>Bacteria</taxon>
        <taxon>Pseudomonadati</taxon>
        <taxon>Pseudomonadota</taxon>
        <taxon>Betaproteobacteria</taxon>
        <taxon>Burkholderiales</taxon>
        <taxon>Burkholderiaceae</taxon>
        <taxon>Caballeronia</taxon>
    </lineage>
</organism>
<sequence>MATQTQLVEEQLRRMILDMDIGPGERLTERGLETQFQISRTSVRTALLRLEGEGLVSRNGRGWIIPPIDLEEVKQLFIYREILEVAALQIGGPTASAAELAEIEAILDAVTKDSTPEECDFAARQFHLRIGSLAKNEFVTRGIADCMTRLLRVRWIENDASLPGTAEHRAVLRALQKGQVDKAIELTRSHISAARDRLLEALTAGRRSLRARGIVIS</sequence>
<evidence type="ECO:0000259" key="4">
    <source>
        <dbReference type="PROSITE" id="PS50949"/>
    </source>
</evidence>
<dbReference type="PANTHER" id="PTHR43537">
    <property type="entry name" value="TRANSCRIPTIONAL REGULATOR, GNTR FAMILY"/>
    <property type="match status" value="1"/>
</dbReference>
<dbReference type="GO" id="GO:0003677">
    <property type="term" value="F:DNA binding"/>
    <property type="evidence" value="ECO:0007669"/>
    <property type="project" value="UniProtKB-KW"/>
</dbReference>
<dbReference type="SMART" id="SM00345">
    <property type="entry name" value="HTH_GNTR"/>
    <property type="match status" value="1"/>
</dbReference>
<dbReference type="InterPro" id="IPR011711">
    <property type="entry name" value="GntR_C"/>
</dbReference>
<keyword evidence="1" id="KW-0805">Transcription regulation</keyword>
<dbReference type="InterPro" id="IPR008920">
    <property type="entry name" value="TF_FadR/GntR_C"/>
</dbReference>
<dbReference type="InterPro" id="IPR036388">
    <property type="entry name" value="WH-like_DNA-bd_sf"/>
</dbReference>
<dbReference type="SUPFAM" id="SSF48008">
    <property type="entry name" value="GntR ligand-binding domain-like"/>
    <property type="match status" value="1"/>
</dbReference>
<dbReference type="SMART" id="SM00895">
    <property type="entry name" value="FCD"/>
    <property type="match status" value="1"/>
</dbReference>
<feature type="domain" description="HTH gntR-type" evidence="4">
    <location>
        <begin position="2"/>
        <end position="68"/>
    </location>
</feature>
<evidence type="ECO:0000256" key="1">
    <source>
        <dbReference type="ARBA" id="ARBA00023015"/>
    </source>
</evidence>
<proteinExistence type="predicted"/>
<reference evidence="5" key="1">
    <citation type="submission" date="2016-01" db="EMBL/GenBank/DDBJ databases">
        <authorList>
            <person name="Peeters C."/>
        </authorList>
    </citation>
    <scope>NUCLEOTIDE SEQUENCE</scope>
    <source>
        <strain evidence="5">LMG 29321</strain>
    </source>
</reference>
<dbReference type="InterPro" id="IPR036390">
    <property type="entry name" value="WH_DNA-bd_sf"/>
</dbReference>
<dbReference type="SUPFAM" id="SSF46785">
    <property type="entry name" value="Winged helix' DNA-binding domain"/>
    <property type="match status" value="1"/>
</dbReference>
<dbReference type="EMBL" id="FCOX02000124">
    <property type="protein sequence ID" value="SAL06614.1"/>
    <property type="molecule type" value="Genomic_DNA"/>
</dbReference>
<dbReference type="Proteomes" id="UP000071859">
    <property type="component" value="Unassembled WGS sequence"/>
</dbReference>
<dbReference type="InterPro" id="IPR000524">
    <property type="entry name" value="Tscrpt_reg_HTH_GntR"/>
</dbReference>
<evidence type="ECO:0000313" key="6">
    <source>
        <dbReference type="Proteomes" id="UP000071859"/>
    </source>
</evidence>
<keyword evidence="2" id="KW-0238">DNA-binding</keyword>
<accession>A0A158EIG6</accession>